<dbReference type="InterPro" id="IPR016160">
    <property type="entry name" value="Ald_DH_CS_CYS"/>
</dbReference>
<dbReference type="AlphaFoldDB" id="A0A6J4JWM0"/>
<dbReference type="InterPro" id="IPR050740">
    <property type="entry name" value="Aldehyde_DH_Superfamily"/>
</dbReference>
<dbReference type="InterPro" id="IPR029510">
    <property type="entry name" value="Ald_DH_CS_GLU"/>
</dbReference>
<evidence type="ECO:0000256" key="4">
    <source>
        <dbReference type="RuleBase" id="RU003345"/>
    </source>
</evidence>
<dbReference type="FunFam" id="3.40.605.10:FF:000026">
    <property type="entry name" value="Aldehyde dehydrogenase, putative"/>
    <property type="match status" value="1"/>
</dbReference>
<dbReference type="InterPro" id="IPR016161">
    <property type="entry name" value="Ald_DH/histidinol_DH"/>
</dbReference>
<dbReference type="Pfam" id="PF00171">
    <property type="entry name" value="Aldedh"/>
    <property type="match status" value="1"/>
</dbReference>
<keyword evidence="2 4" id="KW-0560">Oxidoreductase</keyword>
<gene>
    <name evidence="6" type="ORF">AVDCRST_MAG11-1</name>
</gene>
<proteinExistence type="inferred from homology"/>
<dbReference type="PANTHER" id="PTHR43353">
    <property type="entry name" value="SUCCINATE-SEMIALDEHYDE DEHYDROGENASE, MITOCHONDRIAL"/>
    <property type="match status" value="1"/>
</dbReference>
<dbReference type="Gene3D" id="3.40.309.10">
    <property type="entry name" value="Aldehyde Dehydrogenase, Chain A, domain 2"/>
    <property type="match status" value="1"/>
</dbReference>
<dbReference type="FunFam" id="3.40.309.10:FF:000004">
    <property type="entry name" value="Succinate-semialdehyde dehydrogenase I"/>
    <property type="match status" value="1"/>
</dbReference>
<comment type="similarity">
    <text evidence="1 4">Belongs to the aldehyde dehydrogenase family.</text>
</comment>
<dbReference type="FunFam" id="3.40.605.10:FF:000063">
    <property type="entry name" value="Succinate-semialdehyde dehydrogenase, mitochondrial"/>
    <property type="match status" value="1"/>
</dbReference>
<dbReference type="CDD" id="cd07103">
    <property type="entry name" value="ALDH_F5_SSADH_GabD"/>
    <property type="match status" value="1"/>
</dbReference>
<evidence type="ECO:0000256" key="3">
    <source>
        <dbReference type="PROSITE-ProRule" id="PRU10007"/>
    </source>
</evidence>
<evidence type="ECO:0000256" key="1">
    <source>
        <dbReference type="ARBA" id="ARBA00009986"/>
    </source>
</evidence>
<evidence type="ECO:0000256" key="2">
    <source>
        <dbReference type="ARBA" id="ARBA00023002"/>
    </source>
</evidence>
<dbReference type="EMBL" id="CADCTU010000001">
    <property type="protein sequence ID" value="CAA9289316.1"/>
    <property type="molecule type" value="Genomic_DNA"/>
</dbReference>
<feature type="domain" description="Aldehyde dehydrogenase" evidence="5">
    <location>
        <begin position="1"/>
        <end position="405"/>
    </location>
</feature>
<evidence type="ECO:0000313" key="6">
    <source>
        <dbReference type="EMBL" id="CAA9289316.1"/>
    </source>
</evidence>
<dbReference type="EC" id="1.2.1.16" evidence="6"/>
<accession>A0A6J4JWM0</accession>
<dbReference type="SUPFAM" id="SSF53720">
    <property type="entry name" value="ALDH-like"/>
    <property type="match status" value="1"/>
</dbReference>
<reference evidence="6" key="1">
    <citation type="submission" date="2020-02" db="EMBL/GenBank/DDBJ databases">
        <authorList>
            <person name="Meier V. D."/>
        </authorList>
    </citation>
    <scope>NUCLEOTIDE SEQUENCE</scope>
    <source>
        <strain evidence="6">AVDCRST_MAG11</strain>
    </source>
</reference>
<evidence type="ECO:0000259" key="5">
    <source>
        <dbReference type="Pfam" id="PF00171"/>
    </source>
</evidence>
<feature type="active site" evidence="3">
    <location>
        <position position="180"/>
    </location>
</feature>
<name>A0A6J4JWM0_9BACT</name>
<dbReference type="PROSITE" id="PS00070">
    <property type="entry name" value="ALDEHYDE_DEHYDR_CYS"/>
    <property type="match status" value="1"/>
</dbReference>
<feature type="non-terminal residue" evidence="6">
    <location>
        <position position="1"/>
    </location>
</feature>
<sequence>LARVADVLERRADEIAATITRENGKPLAQSRGEVAMSVDHLRWFGEEARRAYGRVVPPQAEGKRHVIVRQPVGVVGAIAPWNFPLVLALRKVAPALAAGCPVVLKPASATPLSALLFAEAVHEAALPPNVFQVVVGGAREIAAEMFAHPGCRKVTFTGSTPVGRELIRLSADGVKKLSLELGGNAPVIVFDDADLEQAVEGAMITKFRNTGQSCIAANRIYVQRGIFDRFVRRFEEKVRALKVGDGMDDGVTIGPLVNAAAVTSALAHIDGARAAGATVVCGGRRHDGGSGGFYLEPTVLVDVTAESACLIEETFAPVAPVLAFDDEAEAIRLANDTAYGLAAYLFTTNLGRAWRVAEALEAGTVGVNDPVPTTSQCPFGGVKESGIGRELGSEGLDAFLETKHISFGGIDP</sequence>
<organism evidence="6">
    <name type="scientific">uncultured Gemmatimonadaceae bacterium</name>
    <dbReference type="NCBI Taxonomy" id="246130"/>
    <lineage>
        <taxon>Bacteria</taxon>
        <taxon>Pseudomonadati</taxon>
        <taxon>Gemmatimonadota</taxon>
        <taxon>Gemmatimonadia</taxon>
        <taxon>Gemmatimonadales</taxon>
        <taxon>Gemmatimonadaceae</taxon>
        <taxon>environmental samples</taxon>
    </lineage>
</organism>
<dbReference type="InterPro" id="IPR016162">
    <property type="entry name" value="Ald_DH_N"/>
</dbReference>
<dbReference type="PROSITE" id="PS00687">
    <property type="entry name" value="ALDEHYDE_DEHYDR_GLU"/>
    <property type="match status" value="1"/>
</dbReference>
<dbReference type="InterPro" id="IPR015590">
    <property type="entry name" value="Aldehyde_DH_dom"/>
</dbReference>
<dbReference type="Gene3D" id="3.40.605.10">
    <property type="entry name" value="Aldehyde Dehydrogenase, Chain A, domain 1"/>
    <property type="match status" value="1"/>
</dbReference>
<protein>
    <submittedName>
        <fullName evidence="6">Succinate-semialdehyde dehydrogenase [NAD(P)+]</fullName>
        <ecNumber evidence="6">1.2.1.16</ecNumber>
    </submittedName>
</protein>
<dbReference type="GO" id="GO:0009013">
    <property type="term" value="F:succinate-semialdehyde dehydrogenase [NAD(P)+] activity"/>
    <property type="evidence" value="ECO:0007669"/>
    <property type="project" value="UniProtKB-EC"/>
</dbReference>
<dbReference type="PANTHER" id="PTHR43353:SF5">
    <property type="entry name" value="SUCCINATE-SEMIALDEHYDE DEHYDROGENASE, MITOCHONDRIAL"/>
    <property type="match status" value="1"/>
</dbReference>
<dbReference type="InterPro" id="IPR016163">
    <property type="entry name" value="Ald_DH_C"/>
</dbReference>